<gene>
    <name evidence="2" type="ORF">POSPLADRAFT_1130456</name>
</gene>
<accession>A0A1X6NF87</accession>
<proteinExistence type="predicted"/>
<evidence type="ECO:0000256" key="1">
    <source>
        <dbReference type="SAM" id="MobiDB-lite"/>
    </source>
</evidence>
<reference evidence="2 3" key="1">
    <citation type="submission" date="2017-04" db="EMBL/GenBank/DDBJ databases">
        <title>Genome Sequence of the Model Brown-Rot Fungus Postia placenta SB12.</title>
        <authorList>
            <consortium name="DOE Joint Genome Institute"/>
            <person name="Gaskell J."/>
            <person name="Kersten P."/>
            <person name="Larrondo L.F."/>
            <person name="Canessa P."/>
            <person name="Martinez D."/>
            <person name="Hibbett D."/>
            <person name="Schmoll M."/>
            <person name="Kubicek C.P."/>
            <person name="Martinez A.T."/>
            <person name="Yadav J."/>
            <person name="Master E."/>
            <person name="Magnuson J.K."/>
            <person name="James T."/>
            <person name="Yaver D."/>
            <person name="Berka R."/>
            <person name="Labutti K."/>
            <person name="Lipzen A."/>
            <person name="Aerts A."/>
            <person name="Barry K."/>
            <person name="Henrissat B."/>
            <person name="Blanchette R."/>
            <person name="Grigoriev I."/>
            <person name="Cullen D."/>
        </authorList>
    </citation>
    <scope>NUCLEOTIDE SEQUENCE [LARGE SCALE GENOMIC DNA]</scope>
    <source>
        <strain evidence="2 3">MAD-698-R-SB12</strain>
    </source>
</reference>
<dbReference type="GeneID" id="36328906"/>
<name>A0A1X6NF87_9APHY</name>
<feature type="region of interest" description="Disordered" evidence="1">
    <location>
        <begin position="205"/>
        <end position="227"/>
    </location>
</feature>
<dbReference type="OrthoDB" id="10321416at2759"/>
<feature type="compositionally biased region" description="Basic and acidic residues" evidence="1">
    <location>
        <begin position="208"/>
        <end position="225"/>
    </location>
</feature>
<evidence type="ECO:0000313" key="2">
    <source>
        <dbReference type="EMBL" id="OSX67288.1"/>
    </source>
</evidence>
<dbReference type="RefSeq" id="XP_024344082.1">
    <property type="nucleotide sequence ID" value="XM_024483957.1"/>
</dbReference>
<dbReference type="EMBL" id="KZ110591">
    <property type="protein sequence ID" value="OSX67288.1"/>
    <property type="molecule type" value="Genomic_DNA"/>
</dbReference>
<dbReference type="Proteomes" id="UP000194127">
    <property type="component" value="Unassembled WGS sequence"/>
</dbReference>
<sequence>MSPVINEALPGSLRWVAASGSDMNESRDGDEMLCEAMSKMVEAGRVDSHILLPPPPSRSRGPIRASWMAAAKFDFHTSGEGAMRDAVQHIERITFGETSAQRVGHGSVGCMAMIWARPYAGCVKGIVLQQTERAQYASPQHTQECRAGTVRGGKLTMHGVPACGHGAERKGERAQWQHVALRARHLSPSFQTASAAAATPVPVNVADAKSESSEPAPRAKLERKPAVSPAVAAKIAALFRSRRAHHASLGTIQEIEDALRVLEASAEHADRAVQTRAQG</sequence>
<evidence type="ECO:0000313" key="3">
    <source>
        <dbReference type="Proteomes" id="UP000194127"/>
    </source>
</evidence>
<keyword evidence="3" id="KW-1185">Reference proteome</keyword>
<organism evidence="2 3">
    <name type="scientific">Postia placenta MAD-698-R-SB12</name>
    <dbReference type="NCBI Taxonomy" id="670580"/>
    <lineage>
        <taxon>Eukaryota</taxon>
        <taxon>Fungi</taxon>
        <taxon>Dikarya</taxon>
        <taxon>Basidiomycota</taxon>
        <taxon>Agaricomycotina</taxon>
        <taxon>Agaricomycetes</taxon>
        <taxon>Polyporales</taxon>
        <taxon>Adustoporiaceae</taxon>
        <taxon>Rhodonia</taxon>
    </lineage>
</organism>
<protein>
    <submittedName>
        <fullName evidence="2">Uncharacterized protein</fullName>
    </submittedName>
</protein>
<dbReference type="AlphaFoldDB" id="A0A1X6NF87"/>